<reference evidence="11" key="2">
    <citation type="submission" date="2015-06" db="UniProtKB">
        <authorList>
            <consortium name="EnsemblMetazoa"/>
        </authorList>
    </citation>
    <scope>IDENTIFICATION</scope>
</reference>
<dbReference type="PROSITE" id="PS00139">
    <property type="entry name" value="THIOL_PROTEASE_CYS"/>
    <property type="match status" value="1"/>
</dbReference>
<dbReference type="AlphaFoldDB" id="T1KIM1"/>
<protein>
    <submittedName>
        <fullName evidence="11">Uncharacterized protein</fullName>
    </submittedName>
</protein>
<keyword evidence="4" id="KW-0378">Hydrolase</keyword>
<evidence type="ECO:0000256" key="2">
    <source>
        <dbReference type="ARBA" id="ARBA00022670"/>
    </source>
</evidence>
<dbReference type="InterPro" id="IPR013201">
    <property type="entry name" value="Prot_inhib_I29"/>
</dbReference>
<dbReference type="InterPro" id="IPR039417">
    <property type="entry name" value="Peptidase_C1A_papain-like"/>
</dbReference>
<dbReference type="InterPro" id="IPR000169">
    <property type="entry name" value="Pept_cys_AS"/>
</dbReference>
<evidence type="ECO:0000256" key="3">
    <source>
        <dbReference type="ARBA" id="ARBA00022729"/>
    </source>
</evidence>
<dbReference type="CDD" id="cd02248">
    <property type="entry name" value="Peptidase_C1A"/>
    <property type="match status" value="1"/>
</dbReference>
<dbReference type="GO" id="GO:0006508">
    <property type="term" value="P:proteolysis"/>
    <property type="evidence" value="ECO:0007669"/>
    <property type="project" value="UniProtKB-KW"/>
</dbReference>
<dbReference type="PROSITE" id="PS00640">
    <property type="entry name" value="THIOL_PROTEASE_ASN"/>
    <property type="match status" value="1"/>
</dbReference>
<dbReference type="PANTHER" id="PTHR12411">
    <property type="entry name" value="CYSTEINE PROTEASE FAMILY C1-RELATED"/>
    <property type="match status" value="1"/>
</dbReference>
<accession>T1KIM1</accession>
<sequence>MLRFALLATLVALTYGYSISVDEIKQQFSAFKTNHSVVYADEKEEAKRFEIFAKNLEFIKNHNEKANNGEHSFWLGVNKFADLTYEEFAARYLNYRGAEKKPAPLLHNSAYFGDLPTSVDWREKGAVTPVKDQGSCGSCWAFSAVAGIEGANFLKNGKLVSLSEQNLVDCAKDDVDQGCNGGLMDHAFTYVINNKGIDTESSYPYKGADGSCAFKSSDVGATISSFVDVESGNEKALATAVALQPVSVAIDASIFLQLYFGGVFDIGLLCSSSADKLNHGVTAVGYGTGSKDFWIIKNSWGAGWGEKGYFRMARGKNLCGVATQASYVVV</sequence>
<dbReference type="PRINTS" id="PR00705">
    <property type="entry name" value="PAPAIN"/>
</dbReference>
<keyword evidence="6" id="KW-0865">Zymogen</keyword>
<dbReference type="PROSITE" id="PS00639">
    <property type="entry name" value="THIOL_PROTEASE_HIS"/>
    <property type="match status" value="1"/>
</dbReference>
<evidence type="ECO:0000259" key="10">
    <source>
        <dbReference type="SMART" id="SM00848"/>
    </source>
</evidence>
<reference evidence="12" key="1">
    <citation type="submission" date="2011-08" db="EMBL/GenBank/DDBJ databases">
        <authorList>
            <person name="Rombauts S."/>
        </authorList>
    </citation>
    <scope>NUCLEOTIDE SEQUENCE</scope>
    <source>
        <strain evidence="12">London</strain>
    </source>
</reference>
<dbReference type="STRING" id="32264.T1KIM1"/>
<keyword evidence="2" id="KW-0645">Protease</keyword>
<keyword evidence="12" id="KW-1185">Reference proteome</keyword>
<dbReference type="KEGG" id="tut:107364385"/>
<dbReference type="HOGENOM" id="CLU_012184_1_2_1"/>
<evidence type="ECO:0000259" key="9">
    <source>
        <dbReference type="SMART" id="SM00645"/>
    </source>
</evidence>
<dbReference type="OrthoDB" id="10253408at2759"/>
<dbReference type="InterPro" id="IPR000668">
    <property type="entry name" value="Peptidase_C1A_C"/>
</dbReference>
<feature type="chain" id="PRO_5018765961" evidence="8">
    <location>
        <begin position="17"/>
        <end position="330"/>
    </location>
</feature>
<dbReference type="InterPro" id="IPR013128">
    <property type="entry name" value="Peptidase_C1A"/>
</dbReference>
<feature type="domain" description="Peptidase C1A papain C-terminal" evidence="9">
    <location>
        <begin position="115"/>
        <end position="329"/>
    </location>
</feature>
<evidence type="ECO:0000256" key="4">
    <source>
        <dbReference type="ARBA" id="ARBA00022801"/>
    </source>
</evidence>
<dbReference type="FunFam" id="3.90.70.10:FF:000067">
    <property type="entry name" value="Senescence-specific cysteine protease"/>
    <property type="match status" value="1"/>
</dbReference>
<feature type="domain" description="Cathepsin propeptide inhibitor" evidence="10">
    <location>
        <begin position="28"/>
        <end position="88"/>
    </location>
</feature>
<dbReference type="SMART" id="SM00848">
    <property type="entry name" value="Inhibitor_I29"/>
    <property type="match status" value="1"/>
</dbReference>
<evidence type="ECO:0000256" key="5">
    <source>
        <dbReference type="ARBA" id="ARBA00022807"/>
    </source>
</evidence>
<dbReference type="InterPro" id="IPR038765">
    <property type="entry name" value="Papain-like_cys_pep_sf"/>
</dbReference>
<comment type="similarity">
    <text evidence="1">Belongs to the peptidase C1 family.</text>
</comment>
<dbReference type="eggNOG" id="KOG1543">
    <property type="taxonomic scope" value="Eukaryota"/>
</dbReference>
<dbReference type="SUPFAM" id="SSF54001">
    <property type="entry name" value="Cysteine proteinases"/>
    <property type="match status" value="1"/>
</dbReference>
<gene>
    <name evidence="11" type="primary">107364385</name>
</gene>
<dbReference type="SMART" id="SM00645">
    <property type="entry name" value="Pept_C1"/>
    <property type="match status" value="1"/>
</dbReference>
<dbReference type="EMBL" id="CAEY01000114">
    <property type="status" value="NOT_ANNOTATED_CDS"/>
    <property type="molecule type" value="Genomic_DNA"/>
</dbReference>
<dbReference type="EnsemblMetazoa" id="tetur12g01860.1">
    <property type="protein sequence ID" value="tetur12g01860.1"/>
    <property type="gene ID" value="tetur12g01860"/>
</dbReference>
<dbReference type="InterPro" id="IPR025661">
    <property type="entry name" value="Pept_asp_AS"/>
</dbReference>
<name>T1KIM1_TETUR</name>
<dbReference type="OMA" id="HQEFKAR"/>
<dbReference type="Pfam" id="PF08246">
    <property type="entry name" value="Inhibitor_I29"/>
    <property type="match status" value="1"/>
</dbReference>
<evidence type="ECO:0000313" key="11">
    <source>
        <dbReference type="EnsemblMetazoa" id="tetur12g01860.1"/>
    </source>
</evidence>
<dbReference type="GO" id="GO:0008234">
    <property type="term" value="F:cysteine-type peptidase activity"/>
    <property type="evidence" value="ECO:0007669"/>
    <property type="project" value="UniProtKB-KW"/>
</dbReference>
<proteinExistence type="inferred from homology"/>
<organism evidence="11 12">
    <name type="scientific">Tetranychus urticae</name>
    <name type="common">Two-spotted spider mite</name>
    <dbReference type="NCBI Taxonomy" id="32264"/>
    <lineage>
        <taxon>Eukaryota</taxon>
        <taxon>Metazoa</taxon>
        <taxon>Ecdysozoa</taxon>
        <taxon>Arthropoda</taxon>
        <taxon>Chelicerata</taxon>
        <taxon>Arachnida</taxon>
        <taxon>Acari</taxon>
        <taxon>Acariformes</taxon>
        <taxon>Trombidiformes</taxon>
        <taxon>Prostigmata</taxon>
        <taxon>Eleutherengona</taxon>
        <taxon>Raphignathae</taxon>
        <taxon>Tetranychoidea</taxon>
        <taxon>Tetranychidae</taxon>
        <taxon>Tetranychus</taxon>
    </lineage>
</organism>
<evidence type="ECO:0000256" key="7">
    <source>
        <dbReference type="ARBA" id="ARBA00023157"/>
    </source>
</evidence>
<feature type="signal peptide" evidence="8">
    <location>
        <begin position="1"/>
        <end position="16"/>
    </location>
</feature>
<keyword evidence="3 8" id="KW-0732">Signal</keyword>
<dbReference type="InterPro" id="IPR025660">
    <property type="entry name" value="Pept_his_AS"/>
</dbReference>
<evidence type="ECO:0000313" key="12">
    <source>
        <dbReference type="Proteomes" id="UP000015104"/>
    </source>
</evidence>
<keyword evidence="5" id="KW-0788">Thiol protease</keyword>
<evidence type="ECO:0000256" key="1">
    <source>
        <dbReference type="ARBA" id="ARBA00008455"/>
    </source>
</evidence>
<evidence type="ECO:0000256" key="8">
    <source>
        <dbReference type="SAM" id="SignalP"/>
    </source>
</evidence>
<dbReference type="Proteomes" id="UP000015104">
    <property type="component" value="Unassembled WGS sequence"/>
</dbReference>
<keyword evidence="7" id="KW-1015">Disulfide bond</keyword>
<dbReference type="Pfam" id="PF00112">
    <property type="entry name" value="Peptidase_C1"/>
    <property type="match status" value="1"/>
</dbReference>
<evidence type="ECO:0000256" key="6">
    <source>
        <dbReference type="ARBA" id="ARBA00023145"/>
    </source>
</evidence>
<dbReference type="Gene3D" id="3.90.70.10">
    <property type="entry name" value="Cysteine proteinases"/>
    <property type="match status" value="1"/>
</dbReference>